<accession>A0A0E9XHV4</accession>
<reference evidence="1" key="1">
    <citation type="submission" date="2014-11" db="EMBL/GenBank/DDBJ databases">
        <authorList>
            <person name="Amaro Gonzalez C."/>
        </authorList>
    </citation>
    <scope>NUCLEOTIDE SEQUENCE</scope>
</reference>
<dbReference type="EMBL" id="GBXM01007162">
    <property type="protein sequence ID" value="JAI01416.1"/>
    <property type="molecule type" value="Transcribed_RNA"/>
</dbReference>
<organism evidence="1">
    <name type="scientific">Anguilla anguilla</name>
    <name type="common">European freshwater eel</name>
    <name type="synonym">Muraena anguilla</name>
    <dbReference type="NCBI Taxonomy" id="7936"/>
    <lineage>
        <taxon>Eukaryota</taxon>
        <taxon>Metazoa</taxon>
        <taxon>Chordata</taxon>
        <taxon>Craniata</taxon>
        <taxon>Vertebrata</taxon>
        <taxon>Euteleostomi</taxon>
        <taxon>Actinopterygii</taxon>
        <taxon>Neopterygii</taxon>
        <taxon>Teleostei</taxon>
        <taxon>Anguilliformes</taxon>
        <taxon>Anguillidae</taxon>
        <taxon>Anguilla</taxon>
    </lineage>
</organism>
<name>A0A0E9XHV4_ANGAN</name>
<evidence type="ECO:0000313" key="1">
    <source>
        <dbReference type="EMBL" id="JAI01416.1"/>
    </source>
</evidence>
<protein>
    <submittedName>
        <fullName evidence="1">Uncharacterized protein</fullName>
    </submittedName>
</protein>
<reference evidence="1" key="2">
    <citation type="journal article" date="2015" name="Fish Shellfish Immunol.">
        <title>Early steps in the European eel (Anguilla anguilla)-Vibrio vulnificus interaction in the gills: Role of the RtxA13 toxin.</title>
        <authorList>
            <person name="Callol A."/>
            <person name="Pajuelo D."/>
            <person name="Ebbesson L."/>
            <person name="Teles M."/>
            <person name="MacKenzie S."/>
            <person name="Amaro C."/>
        </authorList>
    </citation>
    <scope>NUCLEOTIDE SEQUENCE</scope>
</reference>
<proteinExistence type="predicted"/>
<sequence length="15" mass="1679">MCFPGVIKRNLTVNS</sequence>